<evidence type="ECO:0000313" key="2">
    <source>
        <dbReference type="Proteomes" id="UP001144978"/>
    </source>
</evidence>
<organism evidence="1 2">
    <name type="scientific">Trametes sanguinea</name>
    <dbReference type="NCBI Taxonomy" id="158606"/>
    <lineage>
        <taxon>Eukaryota</taxon>
        <taxon>Fungi</taxon>
        <taxon>Dikarya</taxon>
        <taxon>Basidiomycota</taxon>
        <taxon>Agaricomycotina</taxon>
        <taxon>Agaricomycetes</taxon>
        <taxon>Polyporales</taxon>
        <taxon>Polyporaceae</taxon>
        <taxon>Trametes</taxon>
    </lineage>
</organism>
<protein>
    <submittedName>
        <fullName evidence="1">Uncharacterized protein</fullName>
    </submittedName>
</protein>
<name>A0ACC1QA12_9APHY</name>
<proteinExistence type="predicted"/>
<dbReference type="EMBL" id="JANSHE010000090">
    <property type="protein sequence ID" value="KAJ3017119.1"/>
    <property type="molecule type" value="Genomic_DNA"/>
</dbReference>
<evidence type="ECO:0000313" key="1">
    <source>
        <dbReference type="EMBL" id="KAJ3017119.1"/>
    </source>
</evidence>
<gene>
    <name evidence="1" type="ORF">NUW54_g656</name>
</gene>
<sequence>MDSSKNHMIVEDGYNRGRDYIVDQVTQVTHWKGMWWKGEVEWREGLLERGARGVNHGIEQDGRVAILTINRL</sequence>
<accession>A0ACC1QA12</accession>
<comment type="caution">
    <text evidence="1">The sequence shown here is derived from an EMBL/GenBank/DDBJ whole genome shotgun (WGS) entry which is preliminary data.</text>
</comment>
<keyword evidence="2" id="KW-1185">Reference proteome</keyword>
<dbReference type="Proteomes" id="UP001144978">
    <property type="component" value="Unassembled WGS sequence"/>
</dbReference>
<reference evidence="1" key="1">
    <citation type="submission" date="2022-08" db="EMBL/GenBank/DDBJ databases">
        <title>Genome Sequence of Pycnoporus sanguineus.</title>
        <authorList>
            <person name="Buettner E."/>
        </authorList>
    </citation>
    <scope>NUCLEOTIDE SEQUENCE</scope>
    <source>
        <strain evidence="1">CG-C14</strain>
    </source>
</reference>